<reference evidence="3 4" key="1">
    <citation type="submission" date="2019-04" db="EMBL/GenBank/DDBJ databases">
        <authorList>
            <person name="Jiang L."/>
        </authorList>
    </citation>
    <scope>NUCLEOTIDE SEQUENCE [LARGE SCALE GENOMIC DNA]</scope>
    <source>
        <strain evidence="3 4">YIM 131853</strain>
    </source>
</reference>
<evidence type="ECO:0000313" key="4">
    <source>
        <dbReference type="Proteomes" id="UP000309133"/>
    </source>
</evidence>
<protein>
    <recommendedName>
        <fullName evidence="2">Putative Flp pilus-assembly TadG-like N-terminal domain-containing protein</fullName>
    </recommendedName>
</protein>
<dbReference type="OrthoDB" id="4808490at2"/>
<dbReference type="EMBL" id="SSSM01000006">
    <property type="protein sequence ID" value="THG28536.1"/>
    <property type="molecule type" value="Genomic_DNA"/>
</dbReference>
<feature type="domain" description="Putative Flp pilus-assembly TadG-like N-terminal" evidence="2">
    <location>
        <begin position="14"/>
        <end position="59"/>
    </location>
</feature>
<sequence length="150" mass="15671">MNVIRKPHLRSEEGSTLPLIAIFTALALAMVLVAASASSLYLSRARLFSLADGAALSGAESYELEGVAVLDGEVRATLDSGSIVAAVQEYLDLAPSADGFDELSVIRAETSDGRSAIVTLAATWHPPVLSPLMPDGVLIEVTSTARSVFQ</sequence>
<accession>A0A4S4FHM0</accession>
<dbReference type="Pfam" id="PF13400">
    <property type="entry name" value="Tad"/>
    <property type="match status" value="1"/>
</dbReference>
<evidence type="ECO:0000256" key="1">
    <source>
        <dbReference type="SAM" id="Phobius"/>
    </source>
</evidence>
<keyword evidence="1" id="KW-1133">Transmembrane helix</keyword>
<gene>
    <name evidence="3" type="ORF">E6C64_17125</name>
</gene>
<dbReference type="Proteomes" id="UP000309133">
    <property type="component" value="Unassembled WGS sequence"/>
</dbReference>
<proteinExistence type="predicted"/>
<keyword evidence="1" id="KW-0472">Membrane</keyword>
<feature type="transmembrane region" description="Helical" evidence="1">
    <location>
        <begin position="20"/>
        <end position="42"/>
    </location>
</feature>
<evidence type="ECO:0000259" key="2">
    <source>
        <dbReference type="Pfam" id="PF13400"/>
    </source>
</evidence>
<dbReference type="InterPro" id="IPR028087">
    <property type="entry name" value="Tad_N"/>
</dbReference>
<dbReference type="AlphaFoldDB" id="A0A4S4FHM0"/>
<keyword evidence="4" id="KW-1185">Reference proteome</keyword>
<name>A0A4S4FHM0_9MICO</name>
<comment type="caution">
    <text evidence="3">The sequence shown here is derived from an EMBL/GenBank/DDBJ whole genome shotgun (WGS) entry which is preliminary data.</text>
</comment>
<evidence type="ECO:0000313" key="3">
    <source>
        <dbReference type="EMBL" id="THG28536.1"/>
    </source>
</evidence>
<dbReference type="RefSeq" id="WP_136428896.1">
    <property type="nucleotide sequence ID" value="NZ_SSSM01000006.1"/>
</dbReference>
<organism evidence="3 4">
    <name type="scientific">Naasia lichenicola</name>
    <dbReference type="NCBI Taxonomy" id="2565933"/>
    <lineage>
        <taxon>Bacteria</taxon>
        <taxon>Bacillati</taxon>
        <taxon>Actinomycetota</taxon>
        <taxon>Actinomycetes</taxon>
        <taxon>Micrococcales</taxon>
        <taxon>Microbacteriaceae</taxon>
        <taxon>Naasia</taxon>
    </lineage>
</organism>
<keyword evidence="1" id="KW-0812">Transmembrane</keyword>